<evidence type="ECO:0008006" key="3">
    <source>
        <dbReference type="Google" id="ProtNLM"/>
    </source>
</evidence>
<proteinExistence type="predicted"/>
<dbReference type="Gene3D" id="1.20.910.10">
    <property type="entry name" value="Heme oxygenase-like"/>
    <property type="match status" value="1"/>
</dbReference>
<comment type="caution">
    <text evidence="1">The sequence shown here is derived from an EMBL/GenBank/DDBJ whole genome shotgun (WGS) entry which is preliminary data.</text>
</comment>
<dbReference type="InterPro" id="IPR016084">
    <property type="entry name" value="Haem_Oase-like_multi-hlx"/>
</dbReference>
<gene>
    <name evidence="1" type="ORF">ADK38_38145</name>
</gene>
<organism evidence="1 2">
    <name type="scientific">Streptomyces varsoviensis</name>
    <dbReference type="NCBI Taxonomy" id="67373"/>
    <lineage>
        <taxon>Bacteria</taxon>
        <taxon>Bacillati</taxon>
        <taxon>Actinomycetota</taxon>
        <taxon>Actinomycetes</taxon>
        <taxon>Kitasatosporales</taxon>
        <taxon>Streptomycetaceae</taxon>
        <taxon>Streptomyces</taxon>
    </lineage>
</organism>
<evidence type="ECO:0000313" key="2">
    <source>
        <dbReference type="Proteomes" id="UP000037020"/>
    </source>
</evidence>
<dbReference type="Proteomes" id="UP000037020">
    <property type="component" value="Unassembled WGS sequence"/>
</dbReference>
<evidence type="ECO:0000313" key="1">
    <source>
        <dbReference type="EMBL" id="KOG85175.1"/>
    </source>
</evidence>
<reference evidence="1 2" key="1">
    <citation type="submission" date="2015-07" db="EMBL/GenBank/DDBJ databases">
        <authorList>
            <person name="Ju K.-S."/>
            <person name="Doroghazi J.R."/>
            <person name="Metcalf W.W."/>
        </authorList>
    </citation>
    <scope>NUCLEOTIDE SEQUENCE [LARGE SCALE GENOMIC DNA]</scope>
    <source>
        <strain evidence="1 2">NRRL B-3589</strain>
    </source>
</reference>
<dbReference type="SUPFAM" id="SSF48613">
    <property type="entry name" value="Heme oxygenase-like"/>
    <property type="match status" value="1"/>
</dbReference>
<protein>
    <recommendedName>
        <fullName evidence="3">Transcriptional regulator</fullName>
    </recommendedName>
</protein>
<name>A0ABR5IVK4_9ACTN</name>
<accession>A0ABR5IVK4</accession>
<dbReference type="RefSeq" id="WP_030881724.1">
    <property type="nucleotide sequence ID" value="NZ_JBIRHZ010000005.1"/>
</dbReference>
<sequence length="224" mass="24165">MTTALTSETESVRAAAERLVTAMRYVATDNAYIAKARAGRLTDDDIAALVRLENATLDNVTGCIALAAGRFPNTPAMDFLLDLGQMVSTDRRNIRAGAAAYGTALEEIPGQRLESVAYGYMGFINWLCLNADPAAIALVAHADVALWHEACVILTPALQKHAGLPTEVVDYFAGYQERPTEVLDQALEIVAGEVAEGRQDLQQTVGTARLMEDHLAAFWRAADQ</sequence>
<keyword evidence="2" id="KW-1185">Reference proteome</keyword>
<dbReference type="EMBL" id="LGUT01003586">
    <property type="protein sequence ID" value="KOG85175.1"/>
    <property type="molecule type" value="Genomic_DNA"/>
</dbReference>